<dbReference type="InterPro" id="IPR036390">
    <property type="entry name" value="WH_DNA-bd_sf"/>
</dbReference>
<dbReference type="InterPro" id="IPR039422">
    <property type="entry name" value="MarR/SlyA-like"/>
</dbReference>
<name>A0A316WZC4_9FLAO</name>
<protein>
    <submittedName>
        <fullName evidence="2">MarR family transcriptional regulator</fullName>
    </submittedName>
</protein>
<dbReference type="GO" id="GO:0003700">
    <property type="term" value="F:DNA-binding transcription factor activity"/>
    <property type="evidence" value="ECO:0007669"/>
    <property type="project" value="InterPro"/>
</dbReference>
<dbReference type="PRINTS" id="PR00598">
    <property type="entry name" value="HTHMARR"/>
</dbReference>
<dbReference type="PROSITE" id="PS50995">
    <property type="entry name" value="HTH_MARR_2"/>
    <property type="match status" value="1"/>
</dbReference>
<dbReference type="Proteomes" id="UP000236413">
    <property type="component" value="Unassembled WGS sequence"/>
</dbReference>
<accession>A0A316WZC4</accession>
<dbReference type="PANTHER" id="PTHR33164">
    <property type="entry name" value="TRANSCRIPTIONAL REGULATOR, MARR FAMILY"/>
    <property type="match status" value="1"/>
</dbReference>
<organism evidence="2 3">
    <name type="scientific">Chryseobacterium viscerum</name>
    <dbReference type="NCBI Taxonomy" id="1037377"/>
    <lineage>
        <taxon>Bacteria</taxon>
        <taxon>Pseudomonadati</taxon>
        <taxon>Bacteroidota</taxon>
        <taxon>Flavobacteriia</taxon>
        <taxon>Flavobacteriales</taxon>
        <taxon>Weeksellaceae</taxon>
        <taxon>Chryseobacterium group</taxon>
        <taxon>Chryseobacterium</taxon>
    </lineage>
</organism>
<dbReference type="PANTHER" id="PTHR33164:SF43">
    <property type="entry name" value="HTH-TYPE TRANSCRIPTIONAL REPRESSOR YETL"/>
    <property type="match status" value="1"/>
</dbReference>
<dbReference type="EMBL" id="PPEG02000002">
    <property type="protein sequence ID" value="PWN63980.1"/>
    <property type="molecule type" value="Genomic_DNA"/>
</dbReference>
<proteinExistence type="predicted"/>
<dbReference type="Gene3D" id="1.10.10.10">
    <property type="entry name" value="Winged helix-like DNA-binding domain superfamily/Winged helix DNA-binding domain"/>
    <property type="match status" value="1"/>
</dbReference>
<feature type="domain" description="HTH marR-type" evidence="1">
    <location>
        <begin position="62"/>
        <end position="195"/>
    </location>
</feature>
<dbReference type="GO" id="GO:0006950">
    <property type="term" value="P:response to stress"/>
    <property type="evidence" value="ECO:0007669"/>
    <property type="project" value="TreeGrafter"/>
</dbReference>
<gene>
    <name evidence="2" type="ORF">C1634_005115</name>
</gene>
<sequence length="219" mass="25205">MNYDLIKAVVELVQQFMEENEGRSNYNDDLHGFIEWINASQAEVSGSEESDWIGKEMGRSPDSIINTLLVRMSRYAKSYSRSAIHNSAFSSQDDFIYLISLKSTGPMSKMELIRHNVHEKPAGILIINRLIHNGWVEQAVSEKDKRTKHIQITKKGLDILDRHMDKIRKASRIVIGDLTHSEQMLLIAILTKLDDFHHSVYHMNLETTHLLDSAYKKLN</sequence>
<dbReference type="AlphaFoldDB" id="A0A316WZC4"/>
<dbReference type="SUPFAM" id="SSF46785">
    <property type="entry name" value="Winged helix' DNA-binding domain"/>
    <property type="match status" value="1"/>
</dbReference>
<dbReference type="InterPro" id="IPR000835">
    <property type="entry name" value="HTH_MarR-typ"/>
</dbReference>
<dbReference type="InterPro" id="IPR036388">
    <property type="entry name" value="WH-like_DNA-bd_sf"/>
</dbReference>
<reference evidence="2 3" key="1">
    <citation type="submission" date="2018-04" db="EMBL/GenBank/DDBJ databases">
        <title>Chryseobacterium oncorhynchi 701B-08T from rainbow trout, and Chryseobacterium viscerum 687B-08T from diseased fish.</title>
        <authorList>
            <person name="Jeong J.-J."/>
            <person name="Lee Y.J."/>
            <person name="Pathiraja D."/>
            <person name="Park B."/>
            <person name="Choi I.-G."/>
            <person name="Kim K.D."/>
        </authorList>
    </citation>
    <scope>NUCLEOTIDE SEQUENCE [LARGE SCALE GENOMIC DNA]</scope>
    <source>
        <strain evidence="2 3">687B-08</strain>
    </source>
</reference>
<comment type="caution">
    <text evidence="2">The sequence shown here is derived from an EMBL/GenBank/DDBJ whole genome shotgun (WGS) entry which is preliminary data.</text>
</comment>
<dbReference type="RefSeq" id="WP_103235139.1">
    <property type="nucleotide sequence ID" value="NZ_PPEG02000002.1"/>
</dbReference>
<dbReference type="Pfam" id="PF13463">
    <property type="entry name" value="HTH_27"/>
    <property type="match status" value="1"/>
</dbReference>
<dbReference type="SMART" id="SM00347">
    <property type="entry name" value="HTH_MARR"/>
    <property type="match status" value="1"/>
</dbReference>
<evidence type="ECO:0000259" key="1">
    <source>
        <dbReference type="PROSITE" id="PS50995"/>
    </source>
</evidence>
<evidence type="ECO:0000313" key="3">
    <source>
        <dbReference type="Proteomes" id="UP000236413"/>
    </source>
</evidence>
<evidence type="ECO:0000313" key="2">
    <source>
        <dbReference type="EMBL" id="PWN63980.1"/>
    </source>
</evidence>